<dbReference type="AlphaFoldDB" id="A0A1H9W0S5"/>
<evidence type="ECO:0000259" key="3">
    <source>
        <dbReference type="Pfam" id="PF23988"/>
    </source>
</evidence>
<sequence>MPLQLRIMLEKENPPVWRRILIDESVTFEQLHEVIQVLFDWDNVFWYTFRGTDESGETVIIKPAVDELLDMAGIDSDEIQIGSFFQQPDRKIKYTYDLEKEWIHEIVLEKILPSSPYTYPICMDAKGNAPEESGLLDVFFEGLDELSEQELLETINSELIEMQEYFHYDANEPFTEEWTQLFNWVDKFKQLKPWNYLHDGQVIAVWSESIQEYVYFSVMGNAGIHYGITCYIGNKGFISLLSTIEQQELDELTILLNQRAVTLNLLNRNELEEEEYQLIKSIGRTYRGNNQWPAFHSLVPGYYVWRPDKEEVHLLLEVYPLLLNVLKRVTKGKLMIPGGLENWYALTKDQNGDWIDSTLSVEKQYKEATKSKEIQLEVSELEVARIKKQLPRKKQNLEVAVIPFPEPVQEHQKARPFFPFLYLVVDAQSGLVLYQDMIRMDESIATKQDILMSTIEKLSAIPHIIYMDDPILAEELAPVAEKLRIQIEFVDKLKNLETVVEELLEIMDPANENNLPF</sequence>
<feature type="domain" description="Plasmid pRiA4b Orf3-like" evidence="1">
    <location>
        <begin position="3"/>
        <end position="150"/>
    </location>
</feature>
<evidence type="ECO:0000259" key="2">
    <source>
        <dbReference type="Pfam" id="PF22007"/>
    </source>
</evidence>
<dbReference type="PANTHER" id="PTHR41878:SF1">
    <property type="entry name" value="TNPR PROTEIN"/>
    <property type="match status" value="1"/>
</dbReference>
<dbReference type="PANTHER" id="PTHR41878">
    <property type="entry name" value="LEXA REPRESSOR-RELATED"/>
    <property type="match status" value="1"/>
</dbReference>
<dbReference type="STRING" id="531814.SAMN04487944_13121"/>
<evidence type="ECO:0000313" key="4">
    <source>
        <dbReference type="EMBL" id="SES27389.1"/>
    </source>
</evidence>
<dbReference type="SUPFAM" id="SSF159941">
    <property type="entry name" value="MM3350-like"/>
    <property type="match status" value="1"/>
</dbReference>
<name>A0A1H9W0S5_9BACI</name>
<dbReference type="Pfam" id="PF23988">
    <property type="entry name" value="DUF7309"/>
    <property type="match status" value="1"/>
</dbReference>
<dbReference type="RefSeq" id="WP_089744336.1">
    <property type="nucleotide sequence ID" value="NZ_FOGL01000031.1"/>
</dbReference>
<feature type="domain" description="DUF6930" evidence="2">
    <location>
        <begin position="383"/>
        <end position="503"/>
    </location>
</feature>
<dbReference type="InterPro" id="IPR024047">
    <property type="entry name" value="MM3350-like_sf"/>
</dbReference>
<dbReference type="InterPro" id="IPR055733">
    <property type="entry name" value="DUF7309"/>
</dbReference>
<dbReference type="InterPro" id="IPR012912">
    <property type="entry name" value="Plasmid_pRiA4b_Orf3-like"/>
</dbReference>
<evidence type="ECO:0000259" key="1">
    <source>
        <dbReference type="Pfam" id="PF07929"/>
    </source>
</evidence>
<organism evidence="4 5">
    <name type="scientific">Gracilibacillus ureilyticus</name>
    <dbReference type="NCBI Taxonomy" id="531814"/>
    <lineage>
        <taxon>Bacteria</taxon>
        <taxon>Bacillati</taxon>
        <taxon>Bacillota</taxon>
        <taxon>Bacilli</taxon>
        <taxon>Bacillales</taxon>
        <taxon>Bacillaceae</taxon>
        <taxon>Gracilibacillus</taxon>
    </lineage>
</organism>
<dbReference type="Pfam" id="PF22007">
    <property type="entry name" value="DUF6930"/>
    <property type="match status" value="1"/>
</dbReference>
<reference evidence="4 5" key="1">
    <citation type="submission" date="2016-10" db="EMBL/GenBank/DDBJ databases">
        <authorList>
            <person name="de Groot N.N."/>
        </authorList>
    </citation>
    <scope>NUCLEOTIDE SEQUENCE [LARGE SCALE GENOMIC DNA]</scope>
    <source>
        <strain evidence="4 5">CGMCC 1.7727</strain>
    </source>
</reference>
<proteinExistence type="predicted"/>
<dbReference type="Gene3D" id="3.10.290.30">
    <property type="entry name" value="MM3350-like"/>
    <property type="match status" value="1"/>
</dbReference>
<evidence type="ECO:0000313" key="5">
    <source>
        <dbReference type="Proteomes" id="UP000199687"/>
    </source>
</evidence>
<dbReference type="Proteomes" id="UP000199687">
    <property type="component" value="Unassembled WGS sequence"/>
</dbReference>
<feature type="domain" description="DUF7309" evidence="3">
    <location>
        <begin position="178"/>
        <end position="334"/>
    </location>
</feature>
<gene>
    <name evidence="4" type="ORF">SAMN04487944_13121</name>
</gene>
<dbReference type="Pfam" id="PF07929">
    <property type="entry name" value="PRiA4_ORF3"/>
    <property type="match status" value="1"/>
</dbReference>
<accession>A0A1H9W0S5</accession>
<dbReference type="OrthoDB" id="9801392at2"/>
<keyword evidence="5" id="KW-1185">Reference proteome</keyword>
<dbReference type="EMBL" id="FOGL01000031">
    <property type="protein sequence ID" value="SES27389.1"/>
    <property type="molecule type" value="Genomic_DNA"/>
</dbReference>
<protein>
    <submittedName>
        <fullName evidence="4">PRiA4b ORF-3-like protein</fullName>
    </submittedName>
</protein>
<dbReference type="InterPro" id="IPR054216">
    <property type="entry name" value="DUF6930"/>
</dbReference>